<reference evidence="1 2" key="1">
    <citation type="submission" date="2016-04" db="EMBL/GenBank/DDBJ databases">
        <title>Genome analyses suggest a sexual origin of heterokaryosis in a supposedly ancient asexual fungus.</title>
        <authorList>
            <person name="Ropars J."/>
            <person name="Sedzielewska K."/>
            <person name="Noel J."/>
            <person name="Charron P."/>
            <person name="Farinelli L."/>
            <person name="Marton T."/>
            <person name="Kruger M."/>
            <person name="Pelin A."/>
            <person name="Brachmann A."/>
            <person name="Corradi N."/>
        </authorList>
    </citation>
    <scope>NUCLEOTIDE SEQUENCE [LARGE SCALE GENOMIC DNA]</scope>
    <source>
        <strain evidence="1 2">A5</strain>
    </source>
</reference>
<comment type="caution">
    <text evidence="1">The sequence shown here is derived from an EMBL/GenBank/DDBJ whole genome shotgun (WGS) entry which is preliminary data.</text>
</comment>
<dbReference type="Proteomes" id="UP000232722">
    <property type="component" value="Unassembled WGS sequence"/>
</dbReference>
<gene>
    <name evidence="1" type="ORF">RhiirA5_445045</name>
</gene>
<dbReference type="EMBL" id="LLXJ01011400">
    <property type="protein sequence ID" value="PKB92343.1"/>
    <property type="molecule type" value="Genomic_DNA"/>
</dbReference>
<name>A0A2N0NCN8_9GLOM</name>
<organism evidence="1 2">
    <name type="scientific">Rhizophagus irregularis</name>
    <dbReference type="NCBI Taxonomy" id="588596"/>
    <lineage>
        <taxon>Eukaryota</taxon>
        <taxon>Fungi</taxon>
        <taxon>Fungi incertae sedis</taxon>
        <taxon>Mucoromycota</taxon>
        <taxon>Glomeromycotina</taxon>
        <taxon>Glomeromycetes</taxon>
        <taxon>Glomerales</taxon>
        <taxon>Glomeraceae</taxon>
        <taxon>Rhizophagus</taxon>
    </lineage>
</organism>
<accession>A0A2N0NCN8</accession>
<protein>
    <submittedName>
        <fullName evidence="1">Uncharacterized protein</fullName>
    </submittedName>
</protein>
<evidence type="ECO:0000313" key="2">
    <source>
        <dbReference type="Proteomes" id="UP000232722"/>
    </source>
</evidence>
<dbReference type="AlphaFoldDB" id="A0A2N0NCN8"/>
<sequence length="79" mass="8748">MTSSNSIVIDWSSSSSTHSFIRIDDPSFSHDNSLYPIPDVDSHTSLNNNNDGYPIKDFSSISSISSTTTPPNTFKKFLF</sequence>
<reference evidence="1 2" key="2">
    <citation type="submission" date="2017-09" db="EMBL/GenBank/DDBJ databases">
        <title>Extensive intraspecific genome diversity in a model arbuscular mycorrhizal fungus.</title>
        <authorList>
            <person name="Chen E.C."/>
            <person name="Morin E."/>
            <person name="Beaudet D."/>
            <person name="Noel J."/>
            <person name="Ndikumana S."/>
            <person name="Charron P."/>
            <person name="St-Onge C."/>
            <person name="Giorgi J."/>
            <person name="Grigoriev I.V."/>
            <person name="Roux C."/>
            <person name="Martin F.M."/>
            <person name="Corradi N."/>
        </authorList>
    </citation>
    <scope>NUCLEOTIDE SEQUENCE [LARGE SCALE GENOMIC DNA]</scope>
    <source>
        <strain evidence="1 2">A5</strain>
    </source>
</reference>
<evidence type="ECO:0000313" key="1">
    <source>
        <dbReference type="EMBL" id="PKB92343.1"/>
    </source>
</evidence>
<proteinExistence type="predicted"/>